<dbReference type="Proteomes" id="UP000248857">
    <property type="component" value="Unassembled WGS sequence"/>
</dbReference>
<protein>
    <recommendedName>
        <fullName evidence="2">Cupin type-2 domain-containing protein</fullName>
    </recommendedName>
</protein>
<sequence length="114" mass="13240">MGLERLGLYQVRVEPGKASTQFHCHRHEEEFLYILSGRGIADIGDAQYEVGPGDFMGFTAPSLPHCLHNPFAEDLVYLMGGERREYDVCDYPRIKKRQFRSHKQRQLVDLIEEE</sequence>
<evidence type="ECO:0000259" key="2">
    <source>
        <dbReference type="Pfam" id="PF07883"/>
    </source>
</evidence>
<comment type="caution">
    <text evidence="3">The sequence shown here is derived from an EMBL/GenBank/DDBJ whole genome shotgun (WGS) entry which is preliminary data.</text>
</comment>
<keyword evidence="4" id="KW-1185">Reference proteome</keyword>
<dbReference type="CDD" id="cd02224">
    <property type="entry name" value="cupin_SPO2919-like"/>
    <property type="match status" value="1"/>
</dbReference>
<dbReference type="InterPro" id="IPR013096">
    <property type="entry name" value="Cupin_2"/>
</dbReference>
<dbReference type="Gene3D" id="2.60.120.10">
    <property type="entry name" value="Jelly Rolls"/>
    <property type="match status" value="1"/>
</dbReference>
<keyword evidence="1" id="KW-0479">Metal-binding</keyword>
<name>A0A2W1JQ53_9CYAN</name>
<dbReference type="AlphaFoldDB" id="A0A2W1JQ53"/>
<dbReference type="InterPro" id="IPR014710">
    <property type="entry name" value="RmlC-like_jellyroll"/>
</dbReference>
<organism evidence="3 4">
    <name type="scientific">Acaryochloris thomasi RCC1774</name>
    <dbReference type="NCBI Taxonomy" id="1764569"/>
    <lineage>
        <taxon>Bacteria</taxon>
        <taxon>Bacillati</taxon>
        <taxon>Cyanobacteriota</taxon>
        <taxon>Cyanophyceae</taxon>
        <taxon>Acaryochloridales</taxon>
        <taxon>Acaryochloridaceae</taxon>
        <taxon>Acaryochloris</taxon>
        <taxon>Acaryochloris thomasi</taxon>
    </lineage>
</organism>
<reference evidence="3 4" key="1">
    <citation type="journal article" date="2018" name="Sci. Rep.">
        <title>A novel species of the marine cyanobacterium Acaryochloris with a unique pigment content and lifestyle.</title>
        <authorList>
            <person name="Partensky F."/>
            <person name="Six C."/>
            <person name="Ratin M."/>
            <person name="Garczarek L."/>
            <person name="Vaulot D."/>
            <person name="Probert I."/>
            <person name="Calteau A."/>
            <person name="Gourvil P."/>
            <person name="Marie D."/>
            <person name="Grebert T."/>
            <person name="Bouchier C."/>
            <person name="Le Panse S."/>
            <person name="Gachenot M."/>
            <person name="Rodriguez F."/>
            <person name="Garrido J.L."/>
        </authorList>
    </citation>
    <scope>NUCLEOTIDE SEQUENCE [LARGE SCALE GENOMIC DNA]</scope>
    <source>
        <strain evidence="3 4">RCC1774</strain>
    </source>
</reference>
<evidence type="ECO:0000313" key="4">
    <source>
        <dbReference type="Proteomes" id="UP000248857"/>
    </source>
</evidence>
<dbReference type="Pfam" id="PF07883">
    <property type="entry name" value="Cupin_2"/>
    <property type="match status" value="1"/>
</dbReference>
<dbReference type="PANTHER" id="PTHR35848:SF6">
    <property type="entry name" value="CUPIN TYPE-2 DOMAIN-CONTAINING PROTEIN"/>
    <property type="match status" value="1"/>
</dbReference>
<dbReference type="InterPro" id="IPR051610">
    <property type="entry name" value="GPI/OXD"/>
</dbReference>
<feature type="domain" description="Cupin type-2" evidence="2">
    <location>
        <begin position="11"/>
        <end position="79"/>
    </location>
</feature>
<accession>A0A2W1JQ53</accession>
<dbReference type="EMBL" id="PQWO01000001">
    <property type="protein sequence ID" value="PZD75453.1"/>
    <property type="molecule type" value="Genomic_DNA"/>
</dbReference>
<dbReference type="GO" id="GO:0046872">
    <property type="term" value="F:metal ion binding"/>
    <property type="evidence" value="ECO:0007669"/>
    <property type="project" value="UniProtKB-KW"/>
</dbReference>
<gene>
    <name evidence="3" type="ORF">C1752_00164</name>
</gene>
<evidence type="ECO:0000256" key="1">
    <source>
        <dbReference type="ARBA" id="ARBA00022723"/>
    </source>
</evidence>
<proteinExistence type="predicted"/>
<evidence type="ECO:0000313" key="3">
    <source>
        <dbReference type="EMBL" id="PZD75453.1"/>
    </source>
</evidence>
<dbReference type="SUPFAM" id="SSF51182">
    <property type="entry name" value="RmlC-like cupins"/>
    <property type="match status" value="1"/>
</dbReference>
<dbReference type="PANTHER" id="PTHR35848">
    <property type="entry name" value="OXALATE-BINDING PROTEIN"/>
    <property type="match status" value="1"/>
</dbReference>
<dbReference type="InterPro" id="IPR011051">
    <property type="entry name" value="RmlC_Cupin_sf"/>
</dbReference>